<gene>
    <name evidence="2" type="ORF">UU02_C0014G0011</name>
</gene>
<keyword evidence="1" id="KW-0812">Transmembrane</keyword>
<dbReference type="InterPro" id="IPR043993">
    <property type="entry name" value="T4SS_pilin"/>
</dbReference>
<proteinExistence type="predicted"/>
<name>A0A0G0SGS2_9BACT</name>
<comment type="caution">
    <text evidence="2">The sequence shown here is derived from an EMBL/GenBank/DDBJ whole genome shotgun (WGS) entry which is preliminary data.</text>
</comment>
<reference evidence="2 3" key="1">
    <citation type="journal article" date="2015" name="Nature">
        <title>rRNA introns, odd ribosomes, and small enigmatic genomes across a large radiation of phyla.</title>
        <authorList>
            <person name="Brown C.T."/>
            <person name="Hug L.A."/>
            <person name="Thomas B.C."/>
            <person name="Sharon I."/>
            <person name="Castelle C.J."/>
            <person name="Singh A."/>
            <person name="Wilkins M.J."/>
            <person name="Williams K.H."/>
            <person name="Banfield J.F."/>
        </authorList>
    </citation>
    <scope>NUCLEOTIDE SEQUENCE [LARGE SCALE GENOMIC DNA]</scope>
</reference>
<dbReference type="Proteomes" id="UP000034293">
    <property type="component" value="Unassembled WGS sequence"/>
</dbReference>
<keyword evidence="1" id="KW-1133">Transmembrane helix</keyword>
<evidence type="ECO:0000313" key="3">
    <source>
        <dbReference type="Proteomes" id="UP000034293"/>
    </source>
</evidence>
<evidence type="ECO:0000256" key="1">
    <source>
        <dbReference type="SAM" id="Phobius"/>
    </source>
</evidence>
<evidence type="ECO:0008006" key="4">
    <source>
        <dbReference type="Google" id="ProtNLM"/>
    </source>
</evidence>
<dbReference type="Pfam" id="PF18895">
    <property type="entry name" value="T4SS_pilin"/>
    <property type="match status" value="1"/>
</dbReference>
<feature type="transmembrane region" description="Helical" evidence="1">
    <location>
        <begin position="80"/>
        <end position="107"/>
    </location>
</feature>
<dbReference type="AlphaFoldDB" id="A0A0G0SGS2"/>
<keyword evidence="1" id="KW-0472">Membrane</keyword>
<dbReference type="EMBL" id="LBZA01000014">
    <property type="protein sequence ID" value="KKR64009.1"/>
    <property type="molecule type" value="Genomic_DNA"/>
</dbReference>
<protein>
    <recommendedName>
        <fullName evidence="4">Integral membrane protein</fullName>
    </recommendedName>
</protein>
<organism evidence="2 3">
    <name type="scientific">Candidatus Woesebacteria bacterium GW2011_GWA1_40_43</name>
    <dbReference type="NCBI Taxonomy" id="1618553"/>
    <lineage>
        <taxon>Bacteria</taxon>
        <taxon>Candidatus Woeseibacteriota</taxon>
    </lineage>
</organism>
<feature type="transmembrane region" description="Helical" evidence="1">
    <location>
        <begin position="34"/>
        <end position="59"/>
    </location>
</feature>
<evidence type="ECO:0000313" key="2">
    <source>
        <dbReference type="EMBL" id="KKR64009.1"/>
    </source>
</evidence>
<sequence>MQKLLAQAVDQTIKLQPLGDENLDKLTGLELNDIIGGGIRLIVVVAAVIFFFILVIGGIKWIASGGDKAQTESARNQITAALVGLVIVFAAWAIVALINTFFGINIFNLTIKPI</sequence>
<accession>A0A0G0SGS2</accession>